<dbReference type="eggNOG" id="ENOG5031RG9">
    <property type="taxonomic scope" value="Bacteria"/>
</dbReference>
<dbReference type="AlphaFoldDB" id="V2UTG4"/>
<accession>V2UTG4</accession>
<evidence type="ECO:0000313" key="3">
    <source>
        <dbReference type="Proteomes" id="UP000023785"/>
    </source>
</evidence>
<name>V2UTG4_9GAMM</name>
<feature type="transmembrane region" description="Helical" evidence="1">
    <location>
        <begin position="60"/>
        <end position="81"/>
    </location>
</feature>
<keyword evidence="1" id="KW-0472">Membrane</keyword>
<dbReference type="PATRIC" id="fig|1392540.3.peg.1412"/>
<protein>
    <submittedName>
        <fullName evidence="2">Uncharacterized protein</fullName>
    </submittedName>
</protein>
<dbReference type="EMBL" id="AYER01000006">
    <property type="protein sequence ID" value="ESK38644.1"/>
    <property type="molecule type" value="Genomic_DNA"/>
</dbReference>
<dbReference type="STRING" id="1392540.P256_01458"/>
<dbReference type="OrthoDB" id="6712598at2"/>
<keyword evidence="1" id="KW-0812">Transmembrane</keyword>
<proteinExistence type="predicted"/>
<keyword evidence="1" id="KW-1133">Transmembrane helix</keyword>
<organism evidence="2 3">
    <name type="scientific">Acinetobacter nectaris CIP 110549</name>
    <dbReference type="NCBI Taxonomy" id="1392540"/>
    <lineage>
        <taxon>Bacteria</taxon>
        <taxon>Pseudomonadati</taxon>
        <taxon>Pseudomonadota</taxon>
        <taxon>Gammaproteobacteria</taxon>
        <taxon>Moraxellales</taxon>
        <taxon>Moraxellaceae</taxon>
        <taxon>Acinetobacter</taxon>
    </lineage>
</organism>
<comment type="caution">
    <text evidence="2">The sequence shown here is derived from an EMBL/GenBank/DDBJ whole genome shotgun (WGS) entry which is preliminary data.</text>
</comment>
<feature type="transmembrane region" description="Helical" evidence="1">
    <location>
        <begin position="31"/>
        <end position="54"/>
    </location>
</feature>
<dbReference type="Proteomes" id="UP000023785">
    <property type="component" value="Unassembled WGS sequence"/>
</dbReference>
<keyword evidence="3" id="KW-1185">Reference proteome</keyword>
<evidence type="ECO:0000256" key="1">
    <source>
        <dbReference type="SAM" id="Phobius"/>
    </source>
</evidence>
<sequence length="112" mass="12737">MQYRCPQCQSQKVMPIAQAGNTTRPDVPKSLMILVFSIFLLLLLVISNIAMWIFSKGAGTNLQIATAVVFAITAISGVLFWRDLPNFKISMQAFMQSQKVWKCRDCNHQWQI</sequence>
<dbReference type="RefSeq" id="WP_023273083.1">
    <property type="nucleotide sequence ID" value="NZ_KI530723.1"/>
</dbReference>
<gene>
    <name evidence="2" type="ORF">P256_01458</name>
</gene>
<evidence type="ECO:0000313" key="2">
    <source>
        <dbReference type="EMBL" id="ESK38644.1"/>
    </source>
</evidence>
<reference evidence="2 3" key="1">
    <citation type="submission" date="2013-10" db="EMBL/GenBank/DDBJ databases">
        <title>The Genome Sequence of Acinetobacter nectaris CIP 110549.</title>
        <authorList>
            <consortium name="The Broad Institute Genomics Platform"/>
            <consortium name="The Broad Institute Genome Sequencing Center for Infectious Disease"/>
            <person name="Cerqueira G."/>
            <person name="Feldgarden M."/>
            <person name="Courvalin P."/>
            <person name="Grillot-Courvalin C."/>
            <person name="Clermont D."/>
            <person name="Rocha E."/>
            <person name="Yoon E.-J."/>
            <person name="Nemec A."/>
            <person name="Young S.K."/>
            <person name="Zeng Q."/>
            <person name="Gargeya S."/>
            <person name="Fitzgerald M."/>
            <person name="Abouelleil A."/>
            <person name="Alvarado L."/>
            <person name="Berlin A.M."/>
            <person name="Chapman S.B."/>
            <person name="Gainer-Dewar J."/>
            <person name="Goldberg J."/>
            <person name="Gnerre S."/>
            <person name="Griggs A."/>
            <person name="Gujja S."/>
            <person name="Hansen M."/>
            <person name="Howarth C."/>
            <person name="Imamovic A."/>
            <person name="Ireland A."/>
            <person name="Larimer J."/>
            <person name="McCowan C."/>
            <person name="Murphy C."/>
            <person name="Pearson M."/>
            <person name="Poon T.W."/>
            <person name="Priest M."/>
            <person name="Roberts A."/>
            <person name="Saif S."/>
            <person name="Shea T."/>
            <person name="Sykes S."/>
            <person name="Wortman J."/>
            <person name="Nusbaum C."/>
            <person name="Birren B."/>
        </authorList>
    </citation>
    <scope>NUCLEOTIDE SEQUENCE [LARGE SCALE GENOMIC DNA]</scope>
    <source>
        <strain evidence="2 3">CIP 110549</strain>
    </source>
</reference>
<dbReference type="HOGENOM" id="CLU_2140445_0_0_6"/>